<evidence type="ECO:0000313" key="2">
    <source>
        <dbReference type="Proteomes" id="UP000051861"/>
    </source>
</evidence>
<evidence type="ECO:0000313" key="1">
    <source>
        <dbReference type="EMBL" id="KPJ65962.1"/>
    </source>
</evidence>
<reference evidence="1 2" key="1">
    <citation type="journal article" date="2015" name="Microbiome">
        <title>Genomic resolution of linkages in carbon, nitrogen, and sulfur cycling among widespread estuary sediment bacteria.</title>
        <authorList>
            <person name="Baker B.J."/>
            <person name="Lazar C.S."/>
            <person name="Teske A.P."/>
            <person name="Dick G.J."/>
        </authorList>
    </citation>
    <scope>NUCLEOTIDE SEQUENCE [LARGE SCALE GENOMIC DNA]</scope>
    <source>
        <strain evidence="1">DG_54_3</strain>
    </source>
</reference>
<dbReference type="EMBL" id="LIZX01000096">
    <property type="protein sequence ID" value="KPJ65962.1"/>
    <property type="molecule type" value="Genomic_DNA"/>
</dbReference>
<proteinExistence type="predicted"/>
<comment type="caution">
    <text evidence="1">The sequence shown here is derived from an EMBL/GenBank/DDBJ whole genome shotgun (WGS) entry which is preliminary data.</text>
</comment>
<protein>
    <submittedName>
        <fullName evidence="1">Uncharacterized protein</fullName>
    </submittedName>
</protein>
<name>A0A0S7XU57_UNCSA</name>
<accession>A0A0S7XU57</accession>
<organism evidence="1 2">
    <name type="scientific">candidate division WOR-1 bacterium DG_54_3</name>
    <dbReference type="NCBI Taxonomy" id="1703775"/>
    <lineage>
        <taxon>Bacteria</taxon>
        <taxon>Bacillati</taxon>
        <taxon>Saganbacteria</taxon>
    </lineage>
</organism>
<gene>
    <name evidence="1" type="ORF">AMJ44_09195</name>
</gene>
<sequence length="138" mass="16393">MWNFNEKEIESYLTSKKILIIGRRKYRILCVQFPIPTLDKFKPSAQLPLLENFLEEERSSYDHDRKEKIVDILSYRYPKKHKELVVFEIKNDVASVTHVAQLRQYLNLVRIAIRCNIGRINRKFKVTPSFKIEGVLLA</sequence>
<dbReference type="Proteomes" id="UP000051861">
    <property type="component" value="Unassembled WGS sequence"/>
</dbReference>
<dbReference type="AlphaFoldDB" id="A0A0S7XU57"/>